<accession>A0A6J0MB66</accession>
<dbReference type="PANTHER" id="PTHR37748">
    <property type="entry name" value="PROTEIN, PUTATIVE-RELATED"/>
    <property type="match status" value="1"/>
</dbReference>
<dbReference type="KEGG" id="rsz:108840909"/>
<protein>
    <submittedName>
        <fullName evidence="3">Uncharacterized protein LOC108840909</fullName>
    </submittedName>
</protein>
<dbReference type="GeneID" id="108840909"/>
<evidence type="ECO:0000313" key="3">
    <source>
        <dbReference type="RefSeq" id="XP_018469213.1"/>
    </source>
</evidence>
<evidence type="ECO:0000256" key="1">
    <source>
        <dbReference type="SAM" id="MobiDB-lite"/>
    </source>
</evidence>
<organism evidence="2 3">
    <name type="scientific">Raphanus sativus</name>
    <name type="common">Radish</name>
    <name type="synonym">Raphanus raphanistrum var. sativus</name>
    <dbReference type="NCBI Taxonomy" id="3726"/>
    <lineage>
        <taxon>Eukaryota</taxon>
        <taxon>Viridiplantae</taxon>
        <taxon>Streptophyta</taxon>
        <taxon>Embryophyta</taxon>
        <taxon>Tracheophyta</taxon>
        <taxon>Spermatophyta</taxon>
        <taxon>Magnoliopsida</taxon>
        <taxon>eudicotyledons</taxon>
        <taxon>Gunneridae</taxon>
        <taxon>Pentapetalae</taxon>
        <taxon>rosids</taxon>
        <taxon>malvids</taxon>
        <taxon>Brassicales</taxon>
        <taxon>Brassicaceae</taxon>
        <taxon>Brassiceae</taxon>
        <taxon>Raphanus</taxon>
    </lineage>
</organism>
<feature type="compositionally biased region" description="Low complexity" evidence="1">
    <location>
        <begin position="15"/>
        <end position="31"/>
    </location>
</feature>
<feature type="region of interest" description="Disordered" evidence="1">
    <location>
        <begin position="15"/>
        <end position="43"/>
    </location>
</feature>
<keyword evidence="2" id="KW-1185">Reference proteome</keyword>
<gene>
    <name evidence="3" type="primary">LOC108840909</name>
</gene>
<dbReference type="OrthoDB" id="1649880at2759"/>
<reference evidence="2" key="1">
    <citation type="journal article" date="2019" name="Database">
        <title>The radish genome database (RadishGD): an integrated information resource for radish genomics.</title>
        <authorList>
            <person name="Yu H.J."/>
            <person name="Baek S."/>
            <person name="Lee Y.J."/>
            <person name="Cho A."/>
            <person name="Mun J.H."/>
        </authorList>
    </citation>
    <scope>NUCLEOTIDE SEQUENCE [LARGE SCALE GENOMIC DNA]</scope>
    <source>
        <strain evidence="2">cv. WK10039</strain>
    </source>
</reference>
<evidence type="ECO:0000313" key="2">
    <source>
        <dbReference type="Proteomes" id="UP000504610"/>
    </source>
</evidence>
<dbReference type="RefSeq" id="XP_018469213.1">
    <property type="nucleotide sequence ID" value="XM_018613711.2"/>
</dbReference>
<dbReference type="PANTHER" id="PTHR37748:SF1">
    <property type="entry name" value="PROTEIN, PUTATIVE-RELATED"/>
    <property type="match status" value="1"/>
</dbReference>
<sequence>MSLFSSFFGCFVPNSGSKISSADGSSNSKVLSLEKPKSKSKSPRAPMIVSYFPVGSNLSCWFQEWSCSRVKQRSVTQSVRCVIYRRDVLRSRFDV</sequence>
<reference evidence="3" key="2">
    <citation type="submission" date="2025-08" db="UniProtKB">
        <authorList>
            <consortium name="RefSeq"/>
        </authorList>
    </citation>
    <scope>IDENTIFICATION</scope>
    <source>
        <tissue evidence="3">Leaf</tissue>
    </source>
</reference>
<dbReference type="AlphaFoldDB" id="A0A6J0MB66"/>
<name>A0A6J0MB66_RAPSA</name>
<proteinExistence type="predicted"/>
<dbReference type="Proteomes" id="UP000504610">
    <property type="component" value="Chromosome 2"/>
</dbReference>